<feature type="transmembrane region" description="Helical" evidence="1">
    <location>
        <begin position="73"/>
        <end position="90"/>
    </location>
</feature>
<keyword evidence="3" id="KW-1185">Reference proteome</keyword>
<keyword evidence="1" id="KW-1133">Transmembrane helix</keyword>
<comment type="caution">
    <text evidence="2">The sequence shown here is derived from an EMBL/GenBank/DDBJ whole genome shotgun (WGS) entry which is preliminary data.</text>
</comment>
<feature type="transmembrane region" description="Helical" evidence="1">
    <location>
        <begin position="126"/>
        <end position="148"/>
    </location>
</feature>
<proteinExistence type="predicted"/>
<keyword evidence="1" id="KW-0472">Membrane</keyword>
<evidence type="ECO:0000256" key="1">
    <source>
        <dbReference type="SAM" id="Phobius"/>
    </source>
</evidence>
<feature type="transmembrane region" description="Helical" evidence="1">
    <location>
        <begin position="12"/>
        <end position="28"/>
    </location>
</feature>
<organism evidence="2 3">
    <name type="scientific">Gottfriedia luciferensis</name>
    <dbReference type="NCBI Taxonomy" id="178774"/>
    <lineage>
        <taxon>Bacteria</taxon>
        <taxon>Bacillati</taxon>
        <taxon>Bacillota</taxon>
        <taxon>Bacilli</taxon>
        <taxon>Bacillales</taxon>
        <taxon>Bacillaceae</taxon>
        <taxon>Gottfriedia</taxon>
    </lineage>
</organism>
<evidence type="ECO:0008006" key="4">
    <source>
        <dbReference type="Google" id="ProtNLM"/>
    </source>
</evidence>
<feature type="transmembrane region" description="Helical" evidence="1">
    <location>
        <begin position="160"/>
        <end position="177"/>
    </location>
</feature>
<gene>
    <name evidence="2" type="ORF">BED47_13580</name>
</gene>
<feature type="transmembrane region" description="Helical" evidence="1">
    <location>
        <begin position="200"/>
        <end position="220"/>
    </location>
</feature>
<dbReference type="Proteomes" id="UP000094580">
    <property type="component" value="Unassembled WGS sequence"/>
</dbReference>
<dbReference type="RefSeq" id="WP_069035233.1">
    <property type="nucleotide sequence ID" value="NZ_MDKC01000036.1"/>
</dbReference>
<keyword evidence="1" id="KW-0812">Transmembrane</keyword>
<evidence type="ECO:0000313" key="3">
    <source>
        <dbReference type="Proteomes" id="UP000094580"/>
    </source>
</evidence>
<reference evidence="2 3" key="1">
    <citation type="submission" date="2016-07" db="EMBL/GenBank/DDBJ databases">
        <authorList>
            <person name="Townsley L."/>
            <person name="Shank E.A."/>
        </authorList>
    </citation>
    <scope>NUCLEOTIDE SEQUENCE [LARGE SCALE GENOMIC DNA]</scope>
    <source>
        <strain evidence="2 3">CH01</strain>
    </source>
</reference>
<feature type="transmembrane region" description="Helical" evidence="1">
    <location>
        <begin position="40"/>
        <end position="61"/>
    </location>
</feature>
<dbReference type="EMBL" id="MDKC01000036">
    <property type="protein sequence ID" value="ODG89896.1"/>
    <property type="molecule type" value="Genomic_DNA"/>
</dbReference>
<evidence type="ECO:0000313" key="2">
    <source>
        <dbReference type="EMBL" id="ODG89896.1"/>
    </source>
</evidence>
<name>A0ABX2ZJL6_9BACI</name>
<dbReference type="Pfam" id="PF14808">
    <property type="entry name" value="TMEM164"/>
    <property type="match status" value="1"/>
</dbReference>
<dbReference type="InterPro" id="IPR011737">
    <property type="entry name" value="CHP02206_TP0381"/>
</dbReference>
<sequence>MNGFVLFSKQHIFTLLIILLLLICLFYFRNLINNKKKVDIFIRTLLIGSMLTVEFLLYGWLIKTKQWDWGDSLPLQLCGISMYLCCYTLITKNYKVYEIIYFWGLAGAIQAVLTPDIKYSFPHFKYIQFFTTHGGIIISICYMTFIFGYTPTLRSLLKSFLYLILLAIPIYLLDYVIKGNYLFLGVKPAGANLLDFFGPWPYYLIVLGLILIPYFLILYLPIHFSNKKHQINQVPSDHTIN</sequence>
<dbReference type="NCBIfam" id="TIGR02206">
    <property type="entry name" value="intg_mem_TP0381"/>
    <property type="match status" value="1"/>
</dbReference>
<accession>A0ABX2ZJL6</accession>
<feature type="transmembrane region" description="Helical" evidence="1">
    <location>
        <begin position="97"/>
        <end position="114"/>
    </location>
</feature>
<protein>
    <recommendedName>
        <fullName evidence="4">TIGR02206 family membrane protein</fullName>
    </recommendedName>
</protein>